<evidence type="ECO:0000256" key="2">
    <source>
        <dbReference type="SAM" id="MobiDB-lite"/>
    </source>
</evidence>
<sequence length="386" mass="42468">MATPNLGIREHSHGGDLPVSKLDVHGSFDPDDFPKPTGREEEWRFTPLRRLRGLHDGRDIADGVADVKVTAPPEVVVETVGRDDARLGRSFLPSDRVSALAYRSFAEAVVVTVPKNTEASEPVFVTVTGTEQGDAYGHVLVRVETSASATVVLEYRGNSVYADNVEFVVDDGARLDVVSLQDWDRDAVHVSHQYTKVGRDARFRSVVVTLGGDLVRLSPKVGYTGPGGDAELYGLYFTGEAQHHEHRSLIDHNVSRTRSRVEYKGALSGEDAHAVWIGDVIIGEGTEGTDSYEHNRNLVLTDGTRVDSVPNLEIFTGEVEGAGHASASGRLDDVHLFYLQSRGIPADEARRLVIRGFFAEVLNRIEIPELRERIMDEVEEKLALHE</sequence>
<dbReference type="InterPro" id="IPR037284">
    <property type="entry name" value="SUF_FeS_clus_asmbl_SufBD_sf"/>
</dbReference>
<keyword evidence="5" id="KW-1185">Reference proteome</keyword>
<dbReference type="AlphaFoldDB" id="A0A399G6V4"/>
<evidence type="ECO:0000256" key="1">
    <source>
        <dbReference type="ARBA" id="ARBA00043967"/>
    </source>
</evidence>
<evidence type="ECO:0000313" key="5">
    <source>
        <dbReference type="Proteomes" id="UP000265719"/>
    </source>
</evidence>
<feature type="compositionally biased region" description="Basic and acidic residues" evidence="2">
    <location>
        <begin position="22"/>
        <end position="41"/>
    </location>
</feature>
<name>A0A399G6V4_9ACTN</name>
<organism evidence="4 5">
    <name type="scientific">Thermobifida halotolerans</name>
    <dbReference type="NCBI Taxonomy" id="483545"/>
    <lineage>
        <taxon>Bacteria</taxon>
        <taxon>Bacillati</taxon>
        <taxon>Actinomycetota</taxon>
        <taxon>Actinomycetes</taxon>
        <taxon>Streptosporangiales</taxon>
        <taxon>Nocardiopsidaceae</taxon>
        <taxon>Thermobifida</taxon>
    </lineage>
</organism>
<dbReference type="GO" id="GO:0016226">
    <property type="term" value="P:iron-sulfur cluster assembly"/>
    <property type="evidence" value="ECO:0007669"/>
    <property type="project" value="InterPro"/>
</dbReference>
<feature type="region of interest" description="Disordered" evidence="2">
    <location>
        <begin position="1"/>
        <end position="41"/>
    </location>
</feature>
<feature type="domain" description="SUF system FeS cluster assembly SufBD core" evidence="3">
    <location>
        <begin position="131"/>
        <end position="357"/>
    </location>
</feature>
<dbReference type="InterPro" id="IPR000825">
    <property type="entry name" value="SUF_FeS_clus_asmbl_SufBD_core"/>
</dbReference>
<dbReference type="NCBIfam" id="TIGR01981">
    <property type="entry name" value="sufD"/>
    <property type="match status" value="1"/>
</dbReference>
<proteinExistence type="inferred from homology"/>
<dbReference type="PANTHER" id="PTHR43575">
    <property type="entry name" value="PROTEIN ABCI7, CHLOROPLASTIC"/>
    <property type="match status" value="1"/>
</dbReference>
<comment type="similarity">
    <text evidence="1">Belongs to the iron-sulfur cluster assembly SufBD family.</text>
</comment>
<gene>
    <name evidence="4" type="primary">sufD</name>
    <name evidence="4" type="ORF">NI17_012200</name>
</gene>
<protein>
    <submittedName>
        <fullName evidence="4">Fe-S cluster assembly protein SufD</fullName>
    </submittedName>
</protein>
<reference evidence="4" key="1">
    <citation type="submission" date="2020-10" db="EMBL/GenBank/DDBJ databases">
        <title>De novo genome project of the cellulose decomposer Thermobifida halotolerans type strain.</title>
        <authorList>
            <person name="Nagy I."/>
            <person name="Horvath B."/>
            <person name="Kukolya J."/>
            <person name="Nagy I."/>
            <person name="Orsini M."/>
        </authorList>
    </citation>
    <scope>NUCLEOTIDE SEQUENCE</scope>
    <source>
        <strain evidence="4">DSM 44931</strain>
    </source>
</reference>
<dbReference type="SUPFAM" id="SSF101960">
    <property type="entry name" value="Stabilizer of iron transporter SufD"/>
    <property type="match status" value="1"/>
</dbReference>
<dbReference type="InterPro" id="IPR055346">
    <property type="entry name" value="Fe-S_cluster_assembly_SufBD"/>
</dbReference>
<dbReference type="InterPro" id="IPR011542">
    <property type="entry name" value="SUF_FeS_clus_asmbl_SufD"/>
</dbReference>
<dbReference type="Proteomes" id="UP000265719">
    <property type="component" value="Chromosome"/>
</dbReference>
<dbReference type="PANTHER" id="PTHR43575:SF1">
    <property type="entry name" value="PROTEIN ABCI7, CHLOROPLASTIC"/>
    <property type="match status" value="1"/>
</dbReference>
<dbReference type="Pfam" id="PF01458">
    <property type="entry name" value="SUFBD_core"/>
    <property type="match status" value="1"/>
</dbReference>
<dbReference type="KEGG" id="thao:NI17_012200"/>
<accession>A0A399G6V4</accession>
<evidence type="ECO:0000259" key="3">
    <source>
        <dbReference type="Pfam" id="PF01458"/>
    </source>
</evidence>
<evidence type="ECO:0000313" key="4">
    <source>
        <dbReference type="EMBL" id="UOE17676.1"/>
    </source>
</evidence>
<dbReference type="RefSeq" id="WP_068692796.1">
    <property type="nucleotide sequence ID" value="NZ_CP063196.1"/>
</dbReference>
<dbReference type="EMBL" id="CP063196">
    <property type="protein sequence ID" value="UOE17676.1"/>
    <property type="molecule type" value="Genomic_DNA"/>
</dbReference>
<dbReference type="OrthoDB" id="9803529at2"/>